<dbReference type="Gene3D" id="3.40.50.300">
    <property type="entry name" value="P-loop containing nucleotide triphosphate hydrolases"/>
    <property type="match status" value="1"/>
</dbReference>
<evidence type="ECO:0000313" key="1">
    <source>
        <dbReference type="EMBL" id="SDW82836.1"/>
    </source>
</evidence>
<name>A0A1H2WQU3_THIRO</name>
<accession>A0A1H2WQU3</accession>
<dbReference type="InterPro" id="IPR027417">
    <property type="entry name" value="P-loop_NTPase"/>
</dbReference>
<dbReference type="Proteomes" id="UP000198816">
    <property type="component" value="Unassembled WGS sequence"/>
</dbReference>
<gene>
    <name evidence="1" type="ORF">SAMN05421783_10973</name>
</gene>
<dbReference type="RefSeq" id="WP_093031586.1">
    <property type="nucleotide sequence ID" value="NZ_FNNZ01000009.1"/>
</dbReference>
<dbReference type="SUPFAM" id="SSF52540">
    <property type="entry name" value="P-loop containing nucleoside triphosphate hydrolases"/>
    <property type="match status" value="1"/>
</dbReference>
<dbReference type="OrthoDB" id="69313at2"/>
<protein>
    <recommendedName>
        <fullName evidence="3">Mobilization protein</fullName>
    </recommendedName>
</protein>
<dbReference type="STRING" id="1058.SAMN05421783_10973"/>
<reference evidence="2" key="1">
    <citation type="submission" date="2016-10" db="EMBL/GenBank/DDBJ databases">
        <authorList>
            <person name="Varghese N."/>
            <person name="Submissions S."/>
        </authorList>
    </citation>
    <scope>NUCLEOTIDE SEQUENCE [LARGE SCALE GENOMIC DNA]</scope>
    <source>
        <strain evidence="2">DSM 217</strain>
    </source>
</reference>
<dbReference type="AlphaFoldDB" id="A0A1H2WQU3"/>
<keyword evidence="2" id="KW-1185">Reference proteome</keyword>
<organism evidence="1 2">
    <name type="scientific">Thiocapsa roseopersicina</name>
    <dbReference type="NCBI Taxonomy" id="1058"/>
    <lineage>
        <taxon>Bacteria</taxon>
        <taxon>Pseudomonadati</taxon>
        <taxon>Pseudomonadota</taxon>
        <taxon>Gammaproteobacteria</taxon>
        <taxon>Chromatiales</taxon>
        <taxon>Chromatiaceae</taxon>
        <taxon>Thiocapsa</taxon>
    </lineage>
</organism>
<dbReference type="EMBL" id="FNNZ01000009">
    <property type="protein sequence ID" value="SDW82836.1"/>
    <property type="molecule type" value="Genomic_DNA"/>
</dbReference>
<evidence type="ECO:0008006" key="3">
    <source>
        <dbReference type="Google" id="ProtNLM"/>
    </source>
</evidence>
<evidence type="ECO:0000313" key="2">
    <source>
        <dbReference type="Proteomes" id="UP000198816"/>
    </source>
</evidence>
<proteinExistence type="predicted"/>
<sequence>MSKIHFIGGEKGGVGKSVLARLLAQHHIDNNQPFTVFDTDQSHGAMLRFYGDYSRPVLLDAFEDADQLMEAALAAPQNVLVDLAAQTSAPLFRWIDQNDFLTLAADEGVGVVFWHVMDDGADGIGLLQRLVDRYADAASYVVVQNYGRGKDFSAFRNSPARVAAEAVGARFIELPELHAATMRKVDHLAASFWAAGQSRPGGLGLMDRQRLKVWMRKANEQIASLGPVLAVQPPAESVQEWLTGAMDETSPG</sequence>